<name>A0ABU2F9Y9_9EURY</name>
<dbReference type="RefSeq" id="WP_310918095.1">
    <property type="nucleotide sequence ID" value="NZ_JAMQON010000001.1"/>
</dbReference>
<gene>
    <name evidence="1" type="ORF">NDI56_03785</name>
</gene>
<evidence type="ECO:0000313" key="2">
    <source>
        <dbReference type="Proteomes" id="UP001259659"/>
    </source>
</evidence>
<proteinExistence type="predicted"/>
<organism evidence="1 2">
    <name type="scientific">Haloarcula saliterrae</name>
    <dbReference type="NCBI Taxonomy" id="2950534"/>
    <lineage>
        <taxon>Archaea</taxon>
        <taxon>Methanobacteriati</taxon>
        <taxon>Methanobacteriota</taxon>
        <taxon>Stenosarchaea group</taxon>
        <taxon>Halobacteria</taxon>
        <taxon>Halobacteriales</taxon>
        <taxon>Haloarculaceae</taxon>
        <taxon>Haloarcula</taxon>
    </lineage>
</organism>
<dbReference type="Proteomes" id="UP001259659">
    <property type="component" value="Unassembled WGS sequence"/>
</dbReference>
<comment type="caution">
    <text evidence="1">The sequence shown here is derived from an EMBL/GenBank/DDBJ whole genome shotgun (WGS) entry which is preliminary data.</text>
</comment>
<protein>
    <submittedName>
        <fullName evidence="1">Uncharacterized protein</fullName>
    </submittedName>
</protein>
<keyword evidence="2" id="KW-1185">Reference proteome</keyword>
<dbReference type="EMBL" id="JAMQON010000001">
    <property type="protein sequence ID" value="MDS0258531.1"/>
    <property type="molecule type" value="Genomic_DNA"/>
</dbReference>
<sequence>MVDGTKYDSVLDALKITKTEFDSELSGMALEWTKDDDTRFDASTGDLRNWAREYLDGHEWFESFDGATLGAIVEFADVDPQALTRWHCQGDAAAALETMAEEAIIEQFVAEVQASQEQVLSGGDQ</sequence>
<evidence type="ECO:0000313" key="1">
    <source>
        <dbReference type="EMBL" id="MDS0258531.1"/>
    </source>
</evidence>
<accession>A0ABU2F9Y9</accession>
<reference evidence="1 2" key="1">
    <citation type="submission" date="2022-06" db="EMBL/GenBank/DDBJ databases">
        <title>Haloarcula sp. a new haloarchaeum isolate from saline soil.</title>
        <authorList>
            <person name="Strakova D."/>
            <person name="Galisteo C."/>
            <person name="Sanchez-Porro C."/>
            <person name="Ventosa A."/>
        </authorList>
    </citation>
    <scope>NUCLEOTIDE SEQUENCE [LARGE SCALE GENOMIC DNA]</scope>
    <source>
        <strain evidence="1 2">S1CR25-12</strain>
    </source>
</reference>